<evidence type="ECO:0000313" key="5">
    <source>
        <dbReference type="Proteomes" id="UP000192907"/>
    </source>
</evidence>
<keyword evidence="1" id="KW-0472">Membrane</keyword>
<name>A0A1Y6CRW0_9BACT</name>
<proteinExistence type="predicted"/>
<protein>
    <submittedName>
        <fullName evidence="4">Histidine kinase-, DNA gyrase B-, and HSP90-like ATPase</fullName>
    </submittedName>
</protein>
<dbReference type="RefSeq" id="WP_132324666.1">
    <property type="nucleotide sequence ID" value="NZ_FWZT01000028.1"/>
</dbReference>
<dbReference type="Proteomes" id="UP000192907">
    <property type="component" value="Unassembled WGS sequence"/>
</dbReference>
<organism evidence="4 5">
    <name type="scientific">Pseudobacteriovorax antillogorgiicola</name>
    <dbReference type="NCBI Taxonomy" id="1513793"/>
    <lineage>
        <taxon>Bacteria</taxon>
        <taxon>Pseudomonadati</taxon>
        <taxon>Bdellovibrionota</taxon>
        <taxon>Oligoflexia</taxon>
        <taxon>Oligoflexales</taxon>
        <taxon>Pseudobacteriovoracaceae</taxon>
        <taxon>Pseudobacteriovorax</taxon>
    </lineage>
</organism>
<feature type="transmembrane region" description="Helical" evidence="1">
    <location>
        <begin position="344"/>
        <end position="366"/>
    </location>
</feature>
<keyword evidence="1" id="KW-0812">Transmembrane</keyword>
<keyword evidence="1" id="KW-1133">Transmembrane helix</keyword>
<dbReference type="Pfam" id="PF07696">
    <property type="entry name" value="7TMR-DISMED2"/>
    <property type="match status" value="1"/>
</dbReference>
<feature type="transmembrane region" description="Helical" evidence="1">
    <location>
        <begin position="290"/>
        <end position="309"/>
    </location>
</feature>
<keyword evidence="5" id="KW-1185">Reference proteome</keyword>
<keyword evidence="2" id="KW-0732">Signal</keyword>
<dbReference type="InterPro" id="IPR051315">
    <property type="entry name" value="Bact_Chemotaxis_CheA"/>
</dbReference>
<dbReference type="Gene3D" id="2.60.40.2380">
    <property type="match status" value="1"/>
</dbReference>
<dbReference type="InterPro" id="IPR036890">
    <property type="entry name" value="HATPase_C_sf"/>
</dbReference>
<dbReference type="SMART" id="SM00387">
    <property type="entry name" value="HATPase_c"/>
    <property type="match status" value="1"/>
</dbReference>
<feature type="chain" id="PRO_5012418719" evidence="2">
    <location>
        <begin position="22"/>
        <end position="942"/>
    </location>
</feature>
<dbReference type="OrthoDB" id="9803176at2"/>
<evidence type="ECO:0000256" key="2">
    <source>
        <dbReference type="SAM" id="SignalP"/>
    </source>
</evidence>
<dbReference type="STRING" id="1513793.SAMN06296036_12870"/>
<feature type="transmembrane region" description="Helical" evidence="1">
    <location>
        <begin position="223"/>
        <end position="247"/>
    </location>
</feature>
<evidence type="ECO:0000259" key="3">
    <source>
        <dbReference type="SMART" id="SM00387"/>
    </source>
</evidence>
<dbReference type="PANTHER" id="PTHR43395">
    <property type="entry name" value="SENSOR HISTIDINE KINASE CHEA"/>
    <property type="match status" value="1"/>
</dbReference>
<dbReference type="InterPro" id="IPR003594">
    <property type="entry name" value="HATPase_dom"/>
</dbReference>
<feature type="transmembrane region" description="Helical" evidence="1">
    <location>
        <begin position="321"/>
        <end position="338"/>
    </location>
</feature>
<feature type="signal peptide" evidence="2">
    <location>
        <begin position="1"/>
        <end position="21"/>
    </location>
</feature>
<keyword evidence="4" id="KW-0418">Kinase</keyword>
<keyword evidence="4" id="KW-0808">Transferase</keyword>
<gene>
    <name evidence="4" type="ORF">SAMN06296036_12870</name>
</gene>
<dbReference type="Pfam" id="PF07695">
    <property type="entry name" value="7TMR-DISM_7TM"/>
    <property type="match status" value="1"/>
</dbReference>
<dbReference type="PANTHER" id="PTHR43395:SF10">
    <property type="entry name" value="CHEMOTAXIS PROTEIN CHEA"/>
    <property type="match status" value="1"/>
</dbReference>
<dbReference type="InterPro" id="IPR011622">
    <property type="entry name" value="7TMR_DISM_rcpt_extracell_dom2"/>
</dbReference>
<dbReference type="Pfam" id="PF02518">
    <property type="entry name" value="HATPase_c"/>
    <property type="match status" value="1"/>
</dbReference>
<dbReference type="SUPFAM" id="SSF55874">
    <property type="entry name" value="ATPase domain of HSP90 chaperone/DNA topoisomerase II/histidine kinase"/>
    <property type="match status" value="1"/>
</dbReference>
<dbReference type="EMBL" id="FWZT01000028">
    <property type="protein sequence ID" value="SMF74730.1"/>
    <property type="molecule type" value="Genomic_DNA"/>
</dbReference>
<feature type="transmembrane region" description="Helical" evidence="1">
    <location>
        <begin position="373"/>
        <end position="397"/>
    </location>
</feature>
<evidence type="ECO:0000313" key="4">
    <source>
        <dbReference type="EMBL" id="SMF74730.1"/>
    </source>
</evidence>
<sequence length="942" mass="107101">MKHLIPIVCLILWGKSTSSFAQTLIKIDDSLHHYEAQAGDLAYFVSPHQVKPMAVDTGEFFALETTERKFQFLRDRYDQQYLKTGQPTLTDIISAENDGKFTLSDEAIPNFGVIGTPVWYHARLQYTGNAEKKLVELYFEGFLHDITIYVLDSSRTLLKTMRSGTVYPLSTRPNPDPSIEFVFPLEIRSDQGEVSIFIRNNGSPNSLNFQIFRNGEFRAQKNVYYLLYAVYFGSFIALILYNFCIFLISKELTYLYYVGYMMFAFLFLLFKNHLWVALFPDDNIVLWKPIFNISICFCLVFGLLFFRNFLRLSSFPRTDRFVKFCLILVATVFLYLEGSGSDPVFVLTFLSLSIYICQLIIATYLASQKRKEAIFYLIAFSAILIATILFALSALGIITKHPALLLAVEIGAFLEGFLLSLSMGEKLRIVNISLERYIGTVEELVESKTRHIDSVMRHINHGIFTVLPDGTIEDHYSKHLESVLGHSDIGGREPIELFLKETNLSSDELAKIDSVLRSSLNELSMNFAINSSHLPTEVVYRNKILELNWQSIENQESITEKILVVVRDITGLRELEHETLLHKEEMERIEEILSIPQPVFFEFIDYCFELQKQTLRLIKNNPKGGHDVLKAIFINYHSLKAFARSHQLKLLTDQIHQAEQICKDVTKSINSWNQENMLTSYQKVQEIIERYRYLSEERLGLSRRNSLQDKGQALEKIHLLIKTLEEKSNFGDPQLNLLVRELQHELPEVSGSNKAITKIINEVAEQIPSISAELGKAPSEIVIDSSGHILIGNKEAQVLKGALLHLLRNSLDHGIEPDETRLLAGKSRIGKIHIRVSKDQGITMIRFEDDGQGLDLASFQARVDELGLITGSQRSEQDILNLLFHPGFTTKETVSSISGQGMGLAAIKSALQDIGASISVELQKQDKTAKIHLAFVIQLRTD</sequence>
<reference evidence="5" key="1">
    <citation type="submission" date="2017-04" db="EMBL/GenBank/DDBJ databases">
        <authorList>
            <person name="Varghese N."/>
            <person name="Submissions S."/>
        </authorList>
    </citation>
    <scope>NUCLEOTIDE SEQUENCE [LARGE SCALE GENOMIC DNA]</scope>
    <source>
        <strain evidence="5">RKEM611</strain>
    </source>
</reference>
<accession>A0A1Y6CRW0</accession>
<dbReference type="AlphaFoldDB" id="A0A1Y6CRW0"/>
<evidence type="ECO:0000256" key="1">
    <source>
        <dbReference type="SAM" id="Phobius"/>
    </source>
</evidence>
<dbReference type="GO" id="GO:0016301">
    <property type="term" value="F:kinase activity"/>
    <property type="evidence" value="ECO:0007669"/>
    <property type="project" value="UniProtKB-KW"/>
</dbReference>
<feature type="domain" description="Histidine kinase/HSP90-like ATPase" evidence="3">
    <location>
        <begin position="798"/>
        <end position="939"/>
    </location>
</feature>
<feature type="transmembrane region" description="Helical" evidence="1">
    <location>
        <begin position="254"/>
        <end position="270"/>
    </location>
</feature>
<dbReference type="InterPro" id="IPR011623">
    <property type="entry name" value="7TMR_DISM_rcpt_extracell_dom1"/>
</dbReference>
<dbReference type="Gene3D" id="3.30.565.10">
    <property type="entry name" value="Histidine kinase-like ATPase, C-terminal domain"/>
    <property type="match status" value="1"/>
</dbReference>